<protein>
    <submittedName>
        <fullName evidence="2">Uncharacterized protein</fullName>
    </submittedName>
</protein>
<keyword evidence="1" id="KW-1133">Transmembrane helix</keyword>
<keyword evidence="1" id="KW-0812">Transmembrane</keyword>
<feature type="transmembrane region" description="Helical" evidence="1">
    <location>
        <begin position="81"/>
        <end position="98"/>
    </location>
</feature>
<feature type="transmembrane region" description="Helical" evidence="1">
    <location>
        <begin position="12"/>
        <end position="31"/>
    </location>
</feature>
<reference evidence="2" key="1">
    <citation type="submission" date="2020-01" db="EMBL/GenBank/DDBJ databases">
        <authorList>
            <person name="Rat A."/>
        </authorList>
    </citation>
    <scope>NUCLEOTIDE SEQUENCE</scope>
    <source>
        <strain evidence="2">LMG 28251</strain>
    </source>
</reference>
<reference evidence="2" key="2">
    <citation type="journal article" date="2021" name="Syst. Appl. Microbiol.">
        <title>Roseomonas hellenica sp. nov., isolated from roots of wild-growing Alkanna tinctoria.</title>
        <authorList>
            <person name="Rat A."/>
            <person name="Naranjo H.D."/>
            <person name="Lebbe L."/>
            <person name="Cnockaert M."/>
            <person name="Krigas N."/>
            <person name="Grigoriadou K."/>
            <person name="Maloupa E."/>
            <person name="Willems A."/>
        </authorList>
    </citation>
    <scope>NUCLEOTIDE SEQUENCE</scope>
    <source>
        <strain evidence="2">LMG 28251</strain>
    </source>
</reference>
<comment type="caution">
    <text evidence="2">The sequence shown here is derived from an EMBL/GenBank/DDBJ whole genome shotgun (WGS) entry which is preliminary data.</text>
</comment>
<accession>A0AAF1KUN4</accession>
<evidence type="ECO:0000313" key="3">
    <source>
        <dbReference type="Proteomes" id="UP001196068"/>
    </source>
</evidence>
<organism evidence="2 3">
    <name type="scientific">Plastoroseomonas arctica</name>
    <dbReference type="NCBI Taxonomy" id="1509237"/>
    <lineage>
        <taxon>Bacteria</taxon>
        <taxon>Pseudomonadati</taxon>
        <taxon>Pseudomonadota</taxon>
        <taxon>Alphaproteobacteria</taxon>
        <taxon>Acetobacterales</taxon>
        <taxon>Acetobacteraceae</taxon>
        <taxon>Plastoroseomonas</taxon>
    </lineage>
</organism>
<gene>
    <name evidence="2" type="ORF">GXW79_16035</name>
</gene>
<sequence>MTPAAGAWLQWVMAVGGAMIGGVGVAGALFGEGPVPSYVLQIFAGWCVLTPYWWYYEYRTLAPADPAALAEFERRQRHSRTVWLGVAFAMGVLILAHAR</sequence>
<dbReference type="EMBL" id="JAAEDH010000020">
    <property type="protein sequence ID" value="MBR0656592.1"/>
    <property type="molecule type" value="Genomic_DNA"/>
</dbReference>
<dbReference type="Proteomes" id="UP001196068">
    <property type="component" value="Unassembled WGS sequence"/>
</dbReference>
<dbReference type="RefSeq" id="WP_211875459.1">
    <property type="nucleotide sequence ID" value="NZ_JAAEDH010000020.1"/>
</dbReference>
<keyword evidence="1" id="KW-0472">Membrane</keyword>
<name>A0AAF1KUN4_9PROT</name>
<proteinExistence type="predicted"/>
<evidence type="ECO:0000256" key="1">
    <source>
        <dbReference type="SAM" id="Phobius"/>
    </source>
</evidence>
<keyword evidence="3" id="KW-1185">Reference proteome</keyword>
<evidence type="ECO:0000313" key="2">
    <source>
        <dbReference type="EMBL" id="MBR0656592.1"/>
    </source>
</evidence>
<dbReference type="AlphaFoldDB" id="A0AAF1KUN4"/>
<feature type="transmembrane region" description="Helical" evidence="1">
    <location>
        <begin position="38"/>
        <end position="56"/>
    </location>
</feature>